<dbReference type="KEGG" id="woc:BA177_08655"/>
<organism evidence="2 3">
    <name type="scientific">Woeseia oceani</name>
    <dbReference type="NCBI Taxonomy" id="1548547"/>
    <lineage>
        <taxon>Bacteria</taxon>
        <taxon>Pseudomonadati</taxon>
        <taxon>Pseudomonadota</taxon>
        <taxon>Gammaproteobacteria</taxon>
        <taxon>Woeseiales</taxon>
        <taxon>Woeseiaceae</taxon>
        <taxon>Woeseia</taxon>
    </lineage>
</organism>
<name>A0A193LFH9_9GAMM</name>
<dbReference type="AlphaFoldDB" id="A0A193LFH9"/>
<evidence type="ECO:0000256" key="1">
    <source>
        <dbReference type="SAM" id="MobiDB-lite"/>
    </source>
</evidence>
<gene>
    <name evidence="2" type="ORF">BA177_08655</name>
</gene>
<keyword evidence="3" id="KW-1185">Reference proteome</keyword>
<accession>A0A193LFH9</accession>
<sequence>MSGKYTRTSPVMSHDGRQQSAKQGKVAPMKIQSPSGSLLHMKDRRIGMLAVLTTSLLLTSCSTAPPLLNSERIESRFGNYFVRVMYQDEQWRMSSLESTDDSGPVTRTMAVVRYADDLPDALLEPHRTIVAGGSIGATFRNAGWAIRKSGTYIGPFDLAAHDTTVGALMKLPEPKDIALHTYDFVVSRDGQDYRYASIVELHHPDYLSAHELQTIYGPSTFSTEVATLLSALQATLRHKAPYLVR</sequence>
<evidence type="ECO:0000313" key="3">
    <source>
        <dbReference type="Proteomes" id="UP000092695"/>
    </source>
</evidence>
<dbReference type="Proteomes" id="UP000092695">
    <property type="component" value="Chromosome"/>
</dbReference>
<feature type="compositionally biased region" description="Polar residues" evidence="1">
    <location>
        <begin position="1"/>
        <end position="11"/>
    </location>
</feature>
<proteinExistence type="predicted"/>
<protein>
    <submittedName>
        <fullName evidence="2">Uncharacterized protein</fullName>
    </submittedName>
</protein>
<reference evidence="2 3" key="1">
    <citation type="submission" date="2016-06" db="EMBL/GenBank/DDBJ databases">
        <title>Complete genome sequence of a deep-branching marine Gamma Proteobacterium Woeseia oceani type strain XK5.</title>
        <authorList>
            <person name="Mu D."/>
            <person name="Du Z."/>
        </authorList>
    </citation>
    <scope>NUCLEOTIDE SEQUENCE [LARGE SCALE GENOMIC DNA]</scope>
    <source>
        <strain evidence="2 3">XK5</strain>
    </source>
</reference>
<evidence type="ECO:0000313" key="2">
    <source>
        <dbReference type="EMBL" id="ANO51262.1"/>
    </source>
</evidence>
<dbReference type="STRING" id="1548547.BA177_08655"/>
<dbReference type="EMBL" id="CP016268">
    <property type="protein sequence ID" value="ANO51262.1"/>
    <property type="molecule type" value="Genomic_DNA"/>
</dbReference>
<dbReference type="RefSeq" id="WP_068615442.1">
    <property type="nucleotide sequence ID" value="NZ_CP016268.1"/>
</dbReference>
<feature type="region of interest" description="Disordered" evidence="1">
    <location>
        <begin position="1"/>
        <end position="34"/>
    </location>
</feature>